<comment type="caution">
    <text evidence="1">The sequence shown here is derived from an EMBL/GenBank/DDBJ whole genome shotgun (WGS) entry which is preliminary data.</text>
</comment>
<organism evidence="1 2">
    <name type="scientific">Flavobacterium macacae</name>
    <dbReference type="NCBI Taxonomy" id="2488993"/>
    <lineage>
        <taxon>Bacteria</taxon>
        <taxon>Pseudomonadati</taxon>
        <taxon>Bacteroidota</taxon>
        <taxon>Flavobacteriia</taxon>
        <taxon>Flavobacteriales</taxon>
        <taxon>Flavobacteriaceae</taxon>
        <taxon>Flavobacterium</taxon>
    </lineage>
</organism>
<keyword evidence="2" id="KW-1185">Reference proteome</keyword>
<gene>
    <name evidence="1" type="ORF">EG849_15160</name>
</gene>
<evidence type="ECO:0000313" key="2">
    <source>
        <dbReference type="Proteomes" id="UP000271937"/>
    </source>
</evidence>
<dbReference type="RefSeq" id="WP_125014239.1">
    <property type="nucleotide sequence ID" value="NZ_RQVR01000032.1"/>
</dbReference>
<protein>
    <submittedName>
        <fullName evidence="1">GNAT family N-acetyltransferase</fullName>
    </submittedName>
</protein>
<proteinExistence type="predicted"/>
<dbReference type="Proteomes" id="UP000271937">
    <property type="component" value="Unassembled WGS sequence"/>
</dbReference>
<dbReference type="InterPro" id="IPR016181">
    <property type="entry name" value="Acyl_CoA_acyltransferase"/>
</dbReference>
<dbReference type="OrthoDB" id="9808687at2"/>
<sequence length="317" mass="36316">MIVLETYSENDFVRWNEFVKKSKNGIFLFDRHYMDYHKSRFVDASLLFSYKNKIIAVLPANAAGTKIYCHQGLTFGSLLLSEKITSTQVLTVFSMLLQHYATLGFETLVYKKIPSLFEKHPAGEDLYALFRFHAKLYRRDISSVIALENRLLFSETKRQNVKKCELSGCALHQEDDFAAFWDLLHTSLLKFDVQPVHRLEEIAYLRSQFPEKIKLFTVRLKNELLAGTVIYDFGGAAHTQYMAASPAGKKIGALDFLIHQLITGPFTDKKYFSFGISTESEGRVLNEGLLQQKEMLGGRAIVLDHYEIDLNPPRAHD</sequence>
<keyword evidence="1" id="KW-0808">Transferase</keyword>
<reference evidence="1 2" key="1">
    <citation type="submission" date="2018-11" db="EMBL/GenBank/DDBJ databases">
        <title>Flavobacterium sp. nov., YIM 102600 draft genome.</title>
        <authorList>
            <person name="Li G."/>
            <person name="Jiang Y."/>
        </authorList>
    </citation>
    <scope>NUCLEOTIDE SEQUENCE [LARGE SCALE GENOMIC DNA]</scope>
    <source>
        <strain evidence="1 2">YIM 102600</strain>
    </source>
</reference>
<accession>A0A3P3VY78</accession>
<dbReference type="EMBL" id="RQVR01000032">
    <property type="protein sequence ID" value="RRJ87755.1"/>
    <property type="molecule type" value="Genomic_DNA"/>
</dbReference>
<evidence type="ECO:0000313" key="1">
    <source>
        <dbReference type="EMBL" id="RRJ87755.1"/>
    </source>
</evidence>
<dbReference type="Gene3D" id="3.40.630.30">
    <property type="match status" value="1"/>
</dbReference>
<dbReference type="SUPFAM" id="SSF55729">
    <property type="entry name" value="Acyl-CoA N-acyltransferases (Nat)"/>
    <property type="match status" value="1"/>
</dbReference>
<dbReference type="AlphaFoldDB" id="A0A3P3VY78"/>
<dbReference type="GO" id="GO:0016740">
    <property type="term" value="F:transferase activity"/>
    <property type="evidence" value="ECO:0007669"/>
    <property type="project" value="UniProtKB-KW"/>
</dbReference>
<name>A0A3P3VY78_9FLAO</name>